<dbReference type="Pfam" id="PF13277">
    <property type="entry name" value="YmdB"/>
    <property type="match status" value="1"/>
</dbReference>
<name>X0T420_9ZZZZ</name>
<dbReference type="Gene3D" id="3.60.21.10">
    <property type="match status" value="1"/>
</dbReference>
<gene>
    <name evidence="1" type="ORF">S01H1_01684</name>
</gene>
<dbReference type="NCBIfam" id="TIGR00282">
    <property type="entry name" value="TIGR00282 family metallophosphoesterase"/>
    <property type="match status" value="1"/>
</dbReference>
<dbReference type="PANTHER" id="PTHR36303:SF1">
    <property type="entry name" value="2',3'-CYCLIC-NUCLEOTIDE 2'-PHOSPHODIESTERASE"/>
    <property type="match status" value="1"/>
</dbReference>
<dbReference type="PIRSF" id="PIRSF004789">
    <property type="entry name" value="DR1281"/>
    <property type="match status" value="1"/>
</dbReference>
<feature type="non-terminal residue" evidence="1">
    <location>
        <position position="257"/>
    </location>
</feature>
<dbReference type="SUPFAM" id="SSF56300">
    <property type="entry name" value="Metallo-dependent phosphatases"/>
    <property type="match status" value="1"/>
</dbReference>
<evidence type="ECO:0000313" key="1">
    <source>
        <dbReference type="EMBL" id="GAF82091.1"/>
    </source>
</evidence>
<proteinExistence type="predicted"/>
<dbReference type="AlphaFoldDB" id="X0T420"/>
<dbReference type="PANTHER" id="PTHR36303">
    <property type="entry name" value="2',3'-CYCLIC-NUCLEOTIDE 2'-PHOSPHODIESTERASE"/>
    <property type="match status" value="1"/>
</dbReference>
<sequence>MKILFVGDVVGRLGRRTLQALLPALKQETQADLVVANGENAAGGRGLTVATADELFAAGVDVITSGNHVWEIREIYPILDSESPILRPLNYPPGVPGRGLLIAHGVAFINLQGRTFMGVDADCPFRAADNALERLQDVPVIIIDIHAEATSEKVALAWYLNGRVSAVIGTHTHVATADARVLPKGTAFVTDAGMVGPRDSIIGVEIKPIIERFLTQLPTRFSPVERGPAIFNSVLMDIDEATGRARSIVRIDREISK</sequence>
<organism evidence="1">
    <name type="scientific">marine sediment metagenome</name>
    <dbReference type="NCBI Taxonomy" id="412755"/>
    <lineage>
        <taxon>unclassified sequences</taxon>
        <taxon>metagenomes</taxon>
        <taxon>ecological metagenomes</taxon>
    </lineage>
</organism>
<protein>
    <recommendedName>
        <fullName evidence="2">Metallophosphoesterase</fullName>
    </recommendedName>
</protein>
<dbReference type="EMBL" id="BARS01000753">
    <property type="protein sequence ID" value="GAF82091.1"/>
    <property type="molecule type" value="Genomic_DNA"/>
</dbReference>
<reference evidence="1" key="1">
    <citation type="journal article" date="2014" name="Front. Microbiol.">
        <title>High frequency of phylogenetically diverse reductive dehalogenase-homologous genes in deep subseafloor sedimentary metagenomes.</title>
        <authorList>
            <person name="Kawai M."/>
            <person name="Futagami T."/>
            <person name="Toyoda A."/>
            <person name="Takaki Y."/>
            <person name="Nishi S."/>
            <person name="Hori S."/>
            <person name="Arai W."/>
            <person name="Tsubouchi T."/>
            <person name="Morono Y."/>
            <person name="Uchiyama I."/>
            <person name="Ito T."/>
            <person name="Fujiyama A."/>
            <person name="Inagaki F."/>
            <person name="Takami H."/>
        </authorList>
    </citation>
    <scope>NUCLEOTIDE SEQUENCE</scope>
    <source>
        <strain evidence="1">Expedition CK06-06</strain>
    </source>
</reference>
<comment type="caution">
    <text evidence="1">The sequence shown here is derived from an EMBL/GenBank/DDBJ whole genome shotgun (WGS) entry which is preliminary data.</text>
</comment>
<dbReference type="CDD" id="cd07382">
    <property type="entry name" value="MPP_DR1281"/>
    <property type="match status" value="1"/>
</dbReference>
<dbReference type="InterPro" id="IPR029052">
    <property type="entry name" value="Metallo-depent_PP-like"/>
</dbReference>
<accession>X0T420</accession>
<dbReference type="GO" id="GO:0004113">
    <property type="term" value="F:2',3'-cyclic-nucleotide 3'-phosphodiesterase activity"/>
    <property type="evidence" value="ECO:0007669"/>
    <property type="project" value="TreeGrafter"/>
</dbReference>
<dbReference type="InterPro" id="IPR005235">
    <property type="entry name" value="YmdB-like"/>
</dbReference>
<evidence type="ECO:0008006" key="2">
    <source>
        <dbReference type="Google" id="ProtNLM"/>
    </source>
</evidence>